<feature type="domain" description="CorA-like transporter" evidence="2">
    <location>
        <begin position="14"/>
        <end position="269"/>
    </location>
</feature>
<feature type="transmembrane region" description="Helical" evidence="1">
    <location>
        <begin position="451"/>
        <end position="472"/>
    </location>
</feature>
<reference evidence="3 4" key="1">
    <citation type="journal article" date="2024" name="Commun. Biol.">
        <title>Comparative genomic analysis of thermophilic fungi reveals convergent evolutionary adaptations and gene losses.</title>
        <authorList>
            <person name="Steindorff A.S."/>
            <person name="Aguilar-Pontes M.V."/>
            <person name="Robinson A.J."/>
            <person name="Andreopoulos B."/>
            <person name="LaButti K."/>
            <person name="Kuo A."/>
            <person name="Mondo S."/>
            <person name="Riley R."/>
            <person name="Otillar R."/>
            <person name="Haridas S."/>
            <person name="Lipzen A."/>
            <person name="Grimwood J."/>
            <person name="Schmutz J."/>
            <person name="Clum A."/>
            <person name="Reid I.D."/>
            <person name="Moisan M.C."/>
            <person name="Butler G."/>
            <person name="Nguyen T.T.M."/>
            <person name="Dewar K."/>
            <person name="Conant G."/>
            <person name="Drula E."/>
            <person name="Henrissat B."/>
            <person name="Hansel C."/>
            <person name="Singer S."/>
            <person name="Hutchinson M.I."/>
            <person name="de Vries R.P."/>
            <person name="Natvig D.O."/>
            <person name="Powell A.J."/>
            <person name="Tsang A."/>
            <person name="Grigoriev I.V."/>
        </authorList>
    </citation>
    <scope>NUCLEOTIDE SEQUENCE [LARGE SCALE GENOMIC DNA]</scope>
    <source>
        <strain evidence="3 4">CBS 494.80</strain>
    </source>
</reference>
<proteinExistence type="predicted"/>
<organism evidence="3 4">
    <name type="scientific">Oculimacula yallundae</name>
    <dbReference type="NCBI Taxonomy" id="86028"/>
    <lineage>
        <taxon>Eukaryota</taxon>
        <taxon>Fungi</taxon>
        <taxon>Dikarya</taxon>
        <taxon>Ascomycota</taxon>
        <taxon>Pezizomycotina</taxon>
        <taxon>Leotiomycetes</taxon>
        <taxon>Helotiales</taxon>
        <taxon>Ploettnerulaceae</taxon>
        <taxon>Oculimacula</taxon>
    </lineage>
</organism>
<keyword evidence="1" id="KW-0812">Transmembrane</keyword>
<evidence type="ECO:0000313" key="3">
    <source>
        <dbReference type="EMBL" id="KAL2063166.1"/>
    </source>
</evidence>
<dbReference type="Proteomes" id="UP001595075">
    <property type="component" value="Unassembled WGS sequence"/>
</dbReference>
<evidence type="ECO:0000256" key="1">
    <source>
        <dbReference type="SAM" id="Phobius"/>
    </source>
</evidence>
<dbReference type="InterPro" id="IPR058257">
    <property type="entry name" value="CorA-like_dom"/>
</dbReference>
<gene>
    <name evidence="3" type="ORF">VTL71DRAFT_6238</name>
</gene>
<evidence type="ECO:0000259" key="2">
    <source>
        <dbReference type="Pfam" id="PF26616"/>
    </source>
</evidence>
<keyword evidence="1" id="KW-0472">Membrane</keyword>
<feature type="transmembrane region" description="Helical" evidence="1">
    <location>
        <begin position="409"/>
        <end position="431"/>
    </location>
</feature>
<dbReference type="Gene3D" id="1.20.58.340">
    <property type="entry name" value="Magnesium transport protein CorA, transmembrane region"/>
    <property type="match status" value="1"/>
</dbReference>
<dbReference type="EMBL" id="JAZHXI010000016">
    <property type="protein sequence ID" value="KAL2063166.1"/>
    <property type="molecule type" value="Genomic_DNA"/>
</dbReference>
<protein>
    <recommendedName>
        <fullName evidence="2">CorA-like transporter domain-containing protein</fullName>
    </recommendedName>
</protein>
<sequence>MSPEAILDDSMILHTQLDERAHNLFKSKTGTAPFQVTRVVNNEDSGVASERGNFTRLVRDIDVCDLAQLKVLRNLEDCTQIFTVGQDRSWTTLNISQDIFESFMKIYEITPHFWKHLLTFGRKSGGNEFQFPGFSRCRSSPSDWESPSKYELSYMLRRVELNGRTEEHGESPWSIRQTAIYHQIICQQGAKSSFHEKVAKASHDIRSTFLLITPSTGAKAQLTQFLQQDVSRQMMVLSCWNIHKALIADSLTGWSDYLAFLQGKLKIQSNIAVFGNMSEDLSLNSAHRQELKVIEDQVLDVQVILPSLIDSISGIRETCVRFGARHLVGESRCIDLEEIIDDFKGYEKAVSVLSNRAETLKATAESTAKLLSDLLTYEEGVSLRVLAAATQRESHLMYQMAEKGTKDAAAVKILTVIFLLYLPTTIIANFFSTEFVKMGENDQVQVSRNVWLLAAISIPFTLLTFVLWWAWVHFTKVEAAVSDENPDIPMLKRKHSIRSTVSLKKGKPTLDLESGLRLPSQVSTWNSTRTATTVKFG</sequence>
<comment type="caution">
    <text evidence="3">The sequence shown here is derived from an EMBL/GenBank/DDBJ whole genome shotgun (WGS) entry which is preliminary data.</text>
</comment>
<evidence type="ECO:0000313" key="4">
    <source>
        <dbReference type="Proteomes" id="UP001595075"/>
    </source>
</evidence>
<keyword evidence="4" id="KW-1185">Reference proteome</keyword>
<accession>A0ABR4C196</accession>
<name>A0ABR4C196_9HELO</name>
<keyword evidence="1" id="KW-1133">Transmembrane helix</keyword>
<dbReference type="Pfam" id="PF26616">
    <property type="entry name" value="CorA-like"/>
    <property type="match status" value="1"/>
</dbReference>